<dbReference type="PROSITE" id="PS50067">
    <property type="entry name" value="KINESIN_MOTOR_2"/>
    <property type="match status" value="1"/>
</dbReference>
<dbReference type="EMBL" id="SPHZ02000004">
    <property type="protein sequence ID" value="KAF0922492.1"/>
    <property type="molecule type" value="Genomic_DNA"/>
</dbReference>
<dbReference type="GO" id="GO:0007018">
    <property type="term" value="P:microtubule-based movement"/>
    <property type="evidence" value="ECO:0007669"/>
    <property type="project" value="InterPro"/>
</dbReference>
<evidence type="ECO:0000259" key="10">
    <source>
        <dbReference type="PROSITE" id="PS50067"/>
    </source>
</evidence>
<organism evidence="11 12">
    <name type="scientific">Oryza meyeriana var. granulata</name>
    <dbReference type="NCBI Taxonomy" id="110450"/>
    <lineage>
        <taxon>Eukaryota</taxon>
        <taxon>Viridiplantae</taxon>
        <taxon>Streptophyta</taxon>
        <taxon>Embryophyta</taxon>
        <taxon>Tracheophyta</taxon>
        <taxon>Spermatophyta</taxon>
        <taxon>Magnoliopsida</taxon>
        <taxon>Liliopsida</taxon>
        <taxon>Poales</taxon>
        <taxon>Poaceae</taxon>
        <taxon>BOP clade</taxon>
        <taxon>Oryzoideae</taxon>
        <taxon>Oryzeae</taxon>
        <taxon>Oryzinae</taxon>
        <taxon>Oryza</taxon>
        <taxon>Oryza meyeriana</taxon>
    </lineage>
</organism>
<dbReference type="Pfam" id="PF00225">
    <property type="entry name" value="Kinesin"/>
    <property type="match status" value="1"/>
</dbReference>
<evidence type="ECO:0000256" key="3">
    <source>
        <dbReference type="ARBA" id="ARBA00022840"/>
    </source>
</evidence>
<dbReference type="InterPro" id="IPR027417">
    <property type="entry name" value="P-loop_NTPase"/>
</dbReference>
<evidence type="ECO:0000256" key="5">
    <source>
        <dbReference type="ARBA" id="ARBA00023175"/>
    </source>
</evidence>
<dbReference type="InterPro" id="IPR001752">
    <property type="entry name" value="Kinesin_motor_dom"/>
</dbReference>
<protein>
    <recommendedName>
        <fullName evidence="10">Kinesin motor domain-containing protein</fullName>
    </recommendedName>
</protein>
<sequence>MEMLRRNLKRQASRSLSAFAVTSPRGGAAADQENLHPNLATASPPMSPAAKNSSAPGASLLSKPVPSSATSVAPAKAATEEEQASAPADEAPAVKVVVRVRPTVSRPVDGKDLFFVRKTSPCSVAVGDRSFAVDGFLDDRASQADAFDLVGVPMIESALAGFNSSLVCYGQSGTGKTYTMWGALAAMVDSSSDHADRGVVPRIFQNLFAQIQGRQQSSPEKQTSYQCRCSFLEVYNEQINDLLDPSQRNLQIRENAGNGIHVENLTDEYVSTVEDVNQILMKGLSNRKVGTTSMNLKSSRSHVIFTCVIEAWSKGFSSNGFSSSRTSRITFIDLAGPDNDELDGGSKHCTREERHVKKSLSKLGKLVNILSEAPETQKDDSPHKQSCLTHVLKDTLGGNSRVTFLCSISSEHRCRTGTLSTLRFGERAKLMPNKAVVNEISEDDVNGLSDQIRQLKDELIRTKSGDTGACKNGYFSAQNARESLHNLRVSLNRSLILPHIEVDSEEEMDVDEEDVQELRDQIRKLHSSSEDTFEDFMDAESGDDTPCSKGNPKTCEEDDQPVIDDSEGPIQEEHEVSSTKADQDLVSDRRSFLSVSASPHLSPMQDPTLCSSPKIHNKARKSITSPGLSPSKLSVSDCPSDGNFEVSRKSAVRSSLQSSKLSPTDSLAASLQRGLHIMEYHEQNQAPRKSFVGLSFDHFALNPRQSVAKVSSGILASPVSQGATSSALCSSCKKAMDIDGNQKENINTEKQIVVAPGAISNESANASVKEDNNASAMASKREVELEALCEEQAAKIKELCNLVDQYKKGSEDAQNSDGIKPTKELADEAKVVEGHGDSKMPLNVHDREELLSEIQMLKDQLKRQADESTNDSLLEQIRNGSTDQEYELDKERQKWMESESKWISLTEELRVDLESNRMLAEKTEMELSNEKKCTAELDDALQRAIYGHARIIEHYAELQEMYNDLLERHRRVMEGISEVKRAAAKAGRKGCGTAFAAALAAELSTVRIDREKERAQLKEQNRRLRIQLRDTAEAVHAAGELLVRLREAEEASTQEKERSAAMQQENDKLKKQLEKMKKKHEMEMETMKHFLADSRLPESALGGFYRQESEDVPEYNHAPSACDDDQSWRAAFTSAYE</sequence>
<dbReference type="SUPFAM" id="SSF52540">
    <property type="entry name" value="P-loop containing nucleoside triphosphate hydrolases"/>
    <property type="match status" value="1"/>
</dbReference>
<feature type="region of interest" description="Disordered" evidence="9">
    <location>
        <begin position="1"/>
        <end position="89"/>
    </location>
</feature>
<dbReference type="GO" id="GO:0009524">
    <property type="term" value="C:phragmoplast"/>
    <property type="evidence" value="ECO:0007669"/>
    <property type="project" value="UniProtKB-ARBA"/>
</dbReference>
<reference evidence="11 12" key="1">
    <citation type="submission" date="2019-11" db="EMBL/GenBank/DDBJ databases">
        <title>Whole genome sequence of Oryza granulata.</title>
        <authorList>
            <person name="Li W."/>
        </authorList>
    </citation>
    <scope>NUCLEOTIDE SEQUENCE [LARGE SCALE GENOMIC DNA]</scope>
    <source>
        <strain evidence="12">cv. Menghai</strain>
        <tissue evidence="11">Leaf</tissue>
    </source>
</reference>
<proteinExistence type="inferred from homology"/>
<dbReference type="Gene3D" id="3.40.850.10">
    <property type="entry name" value="Kinesin motor domain"/>
    <property type="match status" value="1"/>
</dbReference>
<keyword evidence="12" id="KW-1185">Reference proteome</keyword>
<feature type="compositionally biased region" description="Acidic residues" evidence="9">
    <location>
        <begin position="531"/>
        <end position="543"/>
    </location>
</feature>
<dbReference type="InterPro" id="IPR036961">
    <property type="entry name" value="Kinesin_motor_dom_sf"/>
</dbReference>
<dbReference type="PANTHER" id="PTHR37739">
    <property type="entry name" value="KINESIN-LIKE PROTEIN KIN-12D"/>
    <property type="match status" value="1"/>
</dbReference>
<comment type="caution">
    <text evidence="11">The sequence shown here is derived from an EMBL/GenBank/DDBJ whole genome shotgun (WGS) entry which is preliminary data.</text>
</comment>
<feature type="domain" description="Kinesin motor" evidence="10">
    <location>
        <begin position="93"/>
        <end position="431"/>
    </location>
</feature>
<keyword evidence="1" id="KW-0493">Microtubule</keyword>
<evidence type="ECO:0000256" key="4">
    <source>
        <dbReference type="ARBA" id="ARBA00023054"/>
    </source>
</evidence>
<feature type="compositionally biased region" description="Polar residues" evidence="9">
    <location>
        <begin position="622"/>
        <end position="634"/>
    </location>
</feature>
<evidence type="ECO:0000256" key="6">
    <source>
        <dbReference type="ARBA" id="ARBA00034488"/>
    </source>
</evidence>
<gene>
    <name evidence="11" type="ORF">E2562_037399</name>
</gene>
<name>A0A6G1EDK9_9ORYZ</name>
<feature type="binding site" evidence="7">
    <location>
        <begin position="170"/>
        <end position="177"/>
    </location>
    <ligand>
        <name>ATP</name>
        <dbReference type="ChEBI" id="CHEBI:30616"/>
    </ligand>
</feature>
<feature type="compositionally biased region" description="Acidic residues" evidence="9">
    <location>
        <begin position="556"/>
        <end position="567"/>
    </location>
</feature>
<dbReference type="GO" id="GO:0005874">
    <property type="term" value="C:microtubule"/>
    <property type="evidence" value="ECO:0007669"/>
    <property type="project" value="UniProtKB-KW"/>
</dbReference>
<dbReference type="OrthoDB" id="1907171at2759"/>
<keyword evidence="4 8" id="KW-0175">Coiled coil</keyword>
<feature type="coiled-coil region" evidence="8">
    <location>
        <begin position="1003"/>
        <end position="1086"/>
    </location>
</feature>
<dbReference type="FunFam" id="3.40.850.10:FF:000052">
    <property type="entry name" value="Kinesin-like protein KIN-12F"/>
    <property type="match status" value="1"/>
</dbReference>
<keyword evidence="5 7" id="KW-0505">Motor protein</keyword>
<evidence type="ECO:0000256" key="7">
    <source>
        <dbReference type="PROSITE-ProRule" id="PRU00283"/>
    </source>
</evidence>
<feature type="compositionally biased region" description="Basic residues" evidence="9">
    <location>
        <begin position="1"/>
        <end position="12"/>
    </location>
</feature>
<dbReference type="SMART" id="SM00129">
    <property type="entry name" value="KISc"/>
    <property type="match status" value="1"/>
</dbReference>
<dbReference type="PRINTS" id="PR00380">
    <property type="entry name" value="KINESINHEAVY"/>
</dbReference>
<evidence type="ECO:0000313" key="12">
    <source>
        <dbReference type="Proteomes" id="UP000479710"/>
    </source>
</evidence>
<evidence type="ECO:0000256" key="1">
    <source>
        <dbReference type="ARBA" id="ARBA00022701"/>
    </source>
</evidence>
<evidence type="ECO:0000313" key="11">
    <source>
        <dbReference type="EMBL" id="KAF0922492.1"/>
    </source>
</evidence>
<keyword evidence="3 7" id="KW-0067">ATP-binding</keyword>
<dbReference type="PANTHER" id="PTHR37739:SF16">
    <property type="entry name" value="KINESIN-LIKE PROTEIN"/>
    <property type="match status" value="1"/>
</dbReference>
<dbReference type="GO" id="GO:0003777">
    <property type="term" value="F:microtubule motor activity"/>
    <property type="evidence" value="ECO:0007669"/>
    <property type="project" value="InterPro"/>
</dbReference>
<dbReference type="InterPro" id="IPR044986">
    <property type="entry name" value="KIF15/KIN-12"/>
</dbReference>
<dbReference type="GO" id="GO:0008017">
    <property type="term" value="F:microtubule binding"/>
    <property type="evidence" value="ECO:0007669"/>
    <property type="project" value="InterPro"/>
</dbReference>
<comment type="similarity">
    <text evidence="6">Belongs to the TRAFAC class myosin-kinesin ATPase superfamily. Kinesin family. KIN-12 subfamily.</text>
</comment>
<dbReference type="AlphaFoldDB" id="A0A6G1EDK9"/>
<keyword evidence="2 7" id="KW-0547">Nucleotide-binding</keyword>
<evidence type="ECO:0000256" key="8">
    <source>
        <dbReference type="SAM" id="Coils"/>
    </source>
</evidence>
<accession>A0A6G1EDK9</accession>
<feature type="region of interest" description="Disordered" evidence="9">
    <location>
        <begin position="525"/>
        <end position="646"/>
    </location>
</feature>
<dbReference type="Proteomes" id="UP000479710">
    <property type="component" value="Unassembled WGS sequence"/>
</dbReference>
<feature type="compositionally biased region" description="Basic and acidic residues" evidence="9">
    <location>
        <begin position="571"/>
        <end position="591"/>
    </location>
</feature>
<feature type="region of interest" description="Disordered" evidence="9">
    <location>
        <begin position="1102"/>
        <end position="1137"/>
    </location>
</feature>
<dbReference type="GO" id="GO:0005524">
    <property type="term" value="F:ATP binding"/>
    <property type="evidence" value="ECO:0007669"/>
    <property type="project" value="UniProtKB-UniRule"/>
</dbReference>
<evidence type="ECO:0000256" key="2">
    <source>
        <dbReference type="ARBA" id="ARBA00022741"/>
    </source>
</evidence>
<evidence type="ECO:0000256" key="9">
    <source>
        <dbReference type="SAM" id="MobiDB-lite"/>
    </source>
</evidence>